<dbReference type="InterPro" id="IPR000835">
    <property type="entry name" value="HTH_MarR-typ"/>
</dbReference>
<accession>A0A1M5HKC6</accession>
<dbReference type="OrthoDB" id="1446292at2"/>
<dbReference type="Gene3D" id="1.10.10.10">
    <property type="entry name" value="Winged helix-like DNA-binding domain superfamily/Winged helix DNA-binding domain"/>
    <property type="match status" value="1"/>
</dbReference>
<evidence type="ECO:0000256" key="3">
    <source>
        <dbReference type="ARBA" id="ARBA00023163"/>
    </source>
</evidence>
<dbReference type="SUPFAM" id="SSF46785">
    <property type="entry name" value="Winged helix' DNA-binding domain"/>
    <property type="match status" value="1"/>
</dbReference>
<protein>
    <submittedName>
        <fullName evidence="5">DNA-binding transcriptional regulator, MarR family</fullName>
    </submittedName>
</protein>
<evidence type="ECO:0000256" key="1">
    <source>
        <dbReference type="ARBA" id="ARBA00023015"/>
    </source>
</evidence>
<dbReference type="GO" id="GO:0003677">
    <property type="term" value="F:DNA binding"/>
    <property type="evidence" value="ECO:0007669"/>
    <property type="project" value="UniProtKB-KW"/>
</dbReference>
<keyword evidence="2 5" id="KW-0238">DNA-binding</keyword>
<dbReference type="STRING" id="570519.SAMN04488116_0028"/>
<dbReference type="RefSeq" id="WP_073175907.1">
    <property type="nucleotide sequence ID" value="NZ_FQWL01000001.1"/>
</dbReference>
<dbReference type="EMBL" id="FQWL01000001">
    <property type="protein sequence ID" value="SHG16358.1"/>
    <property type="molecule type" value="Genomic_DNA"/>
</dbReference>
<dbReference type="PANTHER" id="PTHR42756:SF1">
    <property type="entry name" value="TRANSCRIPTIONAL REPRESSOR OF EMRAB OPERON"/>
    <property type="match status" value="1"/>
</dbReference>
<evidence type="ECO:0000256" key="2">
    <source>
        <dbReference type="ARBA" id="ARBA00023125"/>
    </source>
</evidence>
<proteinExistence type="predicted"/>
<dbReference type="SMART" id="SM00347">
    <property type="entry name" value="HTH_MARR"/>
    <property type="match status" value="1"/>
</dbReference>
<dbReference type="GO" id="GO:0003700">
    <property type="term" value="F:DNA-binding transcription factor activity"/>
    <property type="evidence" value="ECO:0007669"/>
    <property type="project" value="InterPro"/>
</dbReference>
<evidence type="ECO:0000259" key="4">
    <source>
        <dbReference type="PROSITE" id="PS50995"/>
    </source>
</evidence>
<organism evidence="5 6">
    <name type="scientific">Flagellimonas flava</name>
    <dbReference type="NCBI Taxonomy" id="570519"/>
    <lineage>
        <taxon>Bacteria</taxon>
        <taxon>Pseudomonadati</taxon>
        <taxon>Bacteroidota</taxon>
        <taxon>Flavobacteriia</taxon>
        <taxon>Flavobacteriales</taxon>
        <taxon>Flavobacteriaceae</taxon>
        <taxon>Flagellimonas</taxon>
    </lineage>
</organism>
<reference evidence="6" key="1">
    <citation type="submission" date="2016-11" db="EMBL/GenBank/DDBJ databases">
        <authorList>
            <person name="Varghese N."/>
            <person name="Submissions S."/>
        </authorList>
    </citation>
    <scope>NUCLEOTIDE SEQUENCE [LARGE SCALE GENOMIC DNA]</scope>
    <source>
        <strain evidence="6">DSM 22638</strain>
    </source>
</reference>
<dbReference type="InterPro" id="IPR036390">
    <property type="entry name" value="WH_DNA-bd_sf"/>
</dbReference>
<dbReference type="InterPro" id="IPR036388">
    <property type="entry name" value="WH-like_DNA-bd_sf"/>
</dbReference>
<feature type="domain" description="HTH marR-type" evidence="4">
    <location>
        <begin position="6"/>
        <end position="133"/>
    </location>
</feature>
<keyword evidence="3" id="KW-0804">Transcription</keyword>
<keyword evidence="6" id="KW-1185">Reference proteome</keyword>
<dbReference type="PANTHER" id="PTHR42756">
    <property type="entry name" value="TRANSCRIPTIONAL REGULATOR, MARR"/>
    <property type="match status" value="1"/>
</dbReference>
<name>A0A1M5HKC6_9FLAO</name>
<evidence type="ECO:0000313" key="5">
    <source>
        <dbReference type="EMBL" id="SHG16358.1"/>
    </source>
</evidence>
<dbReference type="AlphaFoldDB" id="A0A1M5HKC6"/>
<dbReference type="Pfam" id="PF01047">
    <property type="entry name" value="MarR"/>
    <property type="match status" value="1"/>
</dbReference>
<keyword evidence="1" id="KW-0805">Transcription regulation</keyword>
<gene>
    <name evidence="5" type="ORF">SAMN04488116_0028</name>
</gene>
<evidence type="ECO:0000313" key="6">
    <source>
        <dbReference type="Proteomes" id="UP000184532"/>
    </source>
</evidence>
<dbReference type="PROSITE" id="PS50995">
    <property type="entry name" value="HTH_MARR_2"/>
    <property type="match status" value="1"/>
</dbReference>
<dbReference type="Proteomes" id="UP000184532">
    <property type="component" value="Unassembled WGS sequence"/>
</dbReference>
<sequence length="133" mass="15508">MKYQLKHCVGSRLRRLSRIADGHIRQILGDFKITENQMTILFTLHELGKVEQGKVGEVLCLERSTVSRNIKLLEKRNWIFRTTSYRPQIELTEQGIDLVKVLIPEWEKAMDVLVEHLREDGLQSIKNLEARLG</sequence>